<dbReference type="OrthoDB" id="283616at2"/>
<dbReference type="RefSeq" id="WP_092099546.1">
    <property type="nucleotide sequence ID" value="NZ_FOOT01000002.1"/>
</dbReference>
<protein>
    <submittedName>
        <fullName evidence="1">Uncharacterized protein</fullName>
    </submittedName>
</protein>
<dbReference type="AlphaFoldDB" id="A0A1I2QVG2"/>
<evidence type="ECO:0000313" key="2">
    <source>
        <dbReference type="Proteomes" id="UP000198724"/>
    </source>
</evidence>
<keyword evidence="2" id="KW-1185">Reference proteome</keyword>
<name>A0A1I2QVG2_9BACT</name>
<organism evidence="1 2">
    <name type="scientific">Pontibacter chinhatensis</name>
    <dbReference type="NCBI Taxonomy" id="1436961"/>
    <lineage>
        <taxon>Bacteria</taxon>
        <taxon>Pseudomonadati</taxon>
        <taxon>Bacteroidota</taxon>
        <taxon>Cytophagia</taxon>
        <taxon>Cytophagales</taxon>
        <taxon>Hymenobacteraceae</taxon>
        <taxon>Pontibacter</taxon>
    </lineage>
</organism>
<proteinExistence type="predicted"/>
<gene>
    <name evidence="1" type="ORF">SAMN05421739_10257</name>
</gene>
<accession>A0A1I2QVG2</accession>
<dbReference type="EMBL" id="FOOT01000002">
    <property type="protein sequence ID" value="SFG29626.1"/>
    <property type="molecule type" value="Genomic_DNA"/>
</dbReference>
<evidence type="ECO:0000313" key="1">
    <source>
        <dbReference type="EMBL" id="SFG29626.1"/>
    </source>
</evidence>
<sequence length="104" mass="12059">MLDYLLSKEPNNWDLRGDPYLWQELRNYLKHESEPETEAELEAVLIKGFEIFTGASPATGKEIFVEKFSHGGTSSGFVCCDFWLRKGFPFLLEAFRQHKNLKLT</sequence>
<dbReference type="STRING" id="1436961.SAMN05421739_10257"/>
<dbReference type="Proteomes" id="UP000198724">
    <property type="component" value="Unassembled WGS sequence"/>
</dbReference>
<reference evidence="2" key="1">
    <citation type="submission" date="2016-10" db="EMBL/GenBank/DDBJ databases">
        <authorList>
            <person name="Varghese N."/>
            <person name="Submissions S."/>
        </authorList>
    </citation>
    <scope>NUCLEOTIDE SEQUENCE [LARGE SCALE GENOMIC DNA]</scope>
    <source>
        <strain evidence="2">LP51</strain>
    </source>
</reference>